<feature type="region of interest" description="Disordered" evidence="1">
    <location>
        <begin position="339"/>
        <end position="358"/>
    </location>
</feature>
<dbReference type="Proteomes" id="UP000006671">
    <property type="component" value="Unassembled WGS sequence"/>
</dbReference>
<sequence>MGNKQSSSYHQFQTNQPEEPTLKELSIKKLGNCLWEVTLPRDLFDSSSLPTMTLKVYFPQSKVTQKIFTLTGEDEVTEIGEHENQTINTRRFLVIAPPNCASFRLELSAETTCLSTRELTTKSYSAATKALLSDDGSVDAQRTKLIESLKNFPEKDYQFRFIPLSETGSGKSTLLNMTCKNLNSDLTNPFIVGNSSHLQNSNENWSVSEDEEDLRSYTNHLASIERINQSDFSRISLIDCPALFTRVMKERLEHFFAHLKEKEEELKIDAIFVPIPMKDTQELVSQERNSVMSFYQYLVNMYNRQAQTPPVFCLSQIDHLYLFNQYIKKDSTIIDISQLEDKKEGSQPGTEANIPEVKEDPINQSRIKRVKLLKLFYEWYVVENKSIMELLGIGDSHDFPTFFTHFEKHHLDEEIYQMIVVENFKLMCQLVDRAKQKFDSKRVKISAVTPRAHRNGAVANQSLLDFH</sequence>
<dbReference type="KEGG" id="ngr:NAEGRDRAFT_58985"/>
<reference evidence="2 3" key="1">
    <citation type="journal article" date="2010" name="Cell">
        <title>The genome of Naegleria gruberi illuminates early eukaryotic versatility.</title>
        <authorList>
            <person name="Fritz-Laylin L.K."/>
            <person name="Prochnik S.E."/>
            <person name="Ginger M.L."/>
            <person name="Dacks J.B."/>
            <person name="Carpenter M.L."/>
            <person name="Field M.C."/>
            <person name="Kuo A."/>
            <person name="Paredez A."/>
            <person name="Chapman J."/>
            <person name="Pham J."/>
            <person name="Shu S."/>
            <person name="Neupane R."/>
            <person name="Cipriano M."/>
            <person name="Mancuso J."/>
            <person name="Tu H."/>
            <person name="Salamov A."/>
            <person name="Lindquist E."/>
            <person name="Shapiro H."/>
            <person name="Lucas S."/>
            <person name="Grigoriev I.V."/>
            <person name="Cande W.Z."/>
            <person name="Fulton C."/>
            <person name="Rokhsar D.S."/>
            <person name="Dawson S.C."/>
        </authorList>
    </citation>
    <scope>NUCLEOTIDE SEQUENCE [LARGE SCALE GENOMIC DNA]</scope>
    <source>
        <strain evidence="2 3">NEG-M</strain>
    </source>
</reference>
<dbReference type="RefSeq" id="XP_002673564.1">
    <property type="nucleotide sequence ID" value="XM_002673518.1"/>
</dbReference>
<evidence type="ECO:0000313" key="2">
    <source>
        <dbReference type="EMBL" id="EFC40820.1"/>
    </source>
</evidence>
<proteinExistence type="predicted"/>
<evidence type="ECO:0000313" key="3">
    <source>
        <dbReference type="Proteomes" id="UP000006671"/>
    </source>
</evidence>
<organism evidence="3">
    <name type="scientific">Naegleria gruberi</name>
    <name type="common">Amoeba</name>
    <dbReference type="NCBI Taxonomy" id="5762"/>
    <lineage>
        <taxon>Eukaryota</taxon>
        <taxon>Discoba</taxon>
        <taxon>Heterolobosea</taxon>
        <taxon>Tetramitia</taxon>
        <taxon>Eutetramitia</taxon>
        <taxon>Vahlkampfiidae</taxon>
        <taxon>Naegleria</taxon>
    </lineage>
</organism>
<evidence type="ECO:0000256" key="1">
    <source>
        <dbReference type="SAM" id="MobiDB-lite"/>
    </source>
</evidence>
<dbReference type="GeneID" id="8864567"/>
<dbReference type="AlphaFoldDB" id="D2VR31"/>
<protein>
    <submittedName>
        <fullName evidence="2">Uncharacterized protein</fullName>
    </submittedName>
</protein>
<dbReference type="EMBL" id="GG738890">
    <property type="protein sequence ID" value="EFC40820.1"/>
    <property type="molecule type" value="Genomic_DNA"/>
</dbReference>
<keyword evidence="3" id="KW-1185">Reference proteome</keyword>
<dbReference type="InParanoid" id="D2VR31"/>
<dbReference type="VEuPathDB" id="AmoebaDB:NAEGRDRAFT_58985"/>
<gene>
    <name evidence="2" type="ORF">NAEGRDRAFT_58985</name>
</gene>
<accession>D2VR31</accession>
<name>D2VR31_NAEGR</name>